<name>A0A934KIM9_9BACT</name>
<evidence type="ECO:0000313" key="1">
    <source>
        <dbReference type="EMBL" id="MBJ7604187.1"/>
    </source>
</evidence>
<reference evidence="1 2" key="1">
    <citation type="submission" date="2020-10" db="EMBL/GenBank/DDBJ databases">
        <title>Ca. Dormibacterota MAGs.</title>
        <authorList>
            <person name="Montgomery K."/>
        </authorList>
    </citation>
    <scope>NUCLEOTIDE SEQUENCE [LARGE SCALE GENOMIC DNA]</scope>
    <source>
        <strain evidence="1">SC8811_S16_3</strain>
    </source>
</reference>
<comment type="caution">
    <text evidence="1">The sequence shown here is derived from an EMBL/GenBank/DDBJ whole genome shotgun (WGS) entry which is preliminary data.</text>
</comment>
<dbReference type="AlphaFoldDB" id="A0A934KIM9"/>
<protein>
    <submittedName>
        <fullName evidence="1">Uncharacterized protein</fullName>
    </submittedName>
</protein>
<organism evidence="1 2">
    <name type="scientific">Candidatus Dormiibacter inghamiae</name>
    <dbReference type="NCBI Taxonomy" id="3127013"/>
    <lineage>
        <taxon>Bacteria</taxon>
        <taxon>Bacillati</taxon>
        <taxon>Candidatus Dormiibacterota</taxon>
        <taxon>Candidatus Dormibacteria</taxon>
        <taxon>Candidatus Dormibacterales</taxon>
        <taxon>Candidatus Dormibacteraceae</taxon>
        <taxon>Candidatus Dormiibacter</taxon>
    </lineage>
</organism>
<evidence type="ECO:0000313" key="2">
    <source>
        <dbReference type="Proteomes" id="UP000620075"/>
    </source>
</evidence>
<sequence>MNSRVLVTGAASPLGAALGRRVEQREEVAAIFGLDLVDPRAGFERLDFVYTDDRTRVDRSGCHDADRRIRLPAAGAGSTRRRV</sequence>
<accession>A0A934KIM9</accession>
<dbReference type="Proteomes" id="UP000620075">
    <property type="component" value="Unassembled WGS sequence"/>
</dbReference>
<dbReference type="RefSeq" id="WP_338181400.1">
    <property type="nucleotide sequence ID" value="NZ_JAEKNQ010000054.1"/>
</dbReference>
<dbReference type="EMBL" id="JAEKNQ010000054">
    <property type="protein sequence ID" value="MBJ7604187.1"/>
    <property type="molecule type" value="Genomic_DNA"/>
</dbReference>
<gene>
    <name evidence="1" type="ORF">JF888_13500</name>
</gene>
<proteinExistence type="predicted"/>